<evidence type="ECO:0000256" key="5">
    <source>
        <dbReference type="ARBA" id="ARBA00022525"/>
    </source>
</evidence>
<evidence type="ECO:0000259" key="10">
    <source>
        <dbReference type="PROSITE" id="PS50035"/>
    </source>
</evidence>
<evidence type="ECO:0000256" key="8">
    <source>
        <dbReference type="ARBA" id="ARBA00023098"/>
    </source>
</evidence>
<evidence type="ECO:0000256" key="4">
    <source>
        <dbReference type="ARBA" id="ARBA00018392"/>
    </source>
</evidence>
<keyword evidence="8" id="KW-0443">Lipid metabolism</keyword>
<feature type="domain" description="PLD phosphodiesterase" evidence="10">
    <location>
        <begin position="348"/>
        <end position="375"/>
    </location>
</feature>
<evidence type="ECO:0000256" key="6">
    <source>
        <dbReference type="ARBA" id="ARBA00022737"/>
    </source>
</evidence>
<comment type="caution">
    <text evidence="11">The sequence shown here is derived from an EMBL/GenBank/DDBJ whole genome shotgun (WGS) entry which is preliminary data.</text>
</comment>
<dbReference type="SMART" id="SM00155">
    <property type="entry name" value="PLDc"/>
    <property type="match status" value="2"/>
</dbReference>
<dbReference type="GO" id="GO:0004630">
    <property type="term" value="F:phospholipase D activity"/>
    <property type="evidence" value="ECO:0007669"/>
    <property type="project" value="UniProtKB-EC"/>
</dbReference>
<dbReference type="Pfam" id="PF00614">
    <property type="entry name" value="PLDc"/>
    <property type="match status" value="1"/>
</dbReference>
<dbReference type="Pfam" id="PF13091">
    <property type="entry name" value="PLDc_2"/>
    <property type="match status" value="1"/>
</dbReference>
<dbReference type="OrthoDB" id="8828485at2"/>
<dbReference type="GO" id="GO:0009395">
    <property type="term" value="P:phospholipid catabolic process"/>
    <property type="evidence" value="ECO:0007669"/>
    <property type="project" value="TreeGrafter"/>
</dbReference>
<comment type="catalytic activity">
    <reaction evidence="1">
        <text>a 1,2-diacyl-sn-glycero-3-phosphocholine + H2O = a 1,2-diacyl-sn-glycero-3-phosphate + choline + H(+)</text>
        <dbReference type="Rhea" id="RHEA:14445"/>
        <dbReference type="ChEBI" id="CHEBI:15354"/>
        <dbReference type="ChEBI" id="CHEBI:15377"/>
        <dbReference type="ChEBI" id="CHEBI:15378"/>
        <dbReference type="ChEBI" id="CHEBI:57643"/>
        <dbReference type="ChEBI" id="CHEBI:58608"/>
        <dbReference type="EC" id="3.1.4.4"/>
    </reaction>
</comment>
<dbReference type="PANTHER" id="PTHR18896">
    <property type="entry name" value="PHOSPHOLIPASE D"/>
    <property type="match status" value="1"/>
</dbReference>
<keyword evidence="7" id="KW-0378">Hydrolase</keyword>
<gene>
    <name evidence="11" type="ORF">E4O86_02555</name>
</gene>
<dbReference type="CDD" id="cd09143">
    <property type="entry name" value="PLDc_vPLD1_2_like_bac_2"/>
    <property type="match status" value="1"/>
</dbReference>
<protein>
    <recommendedName>
        <fullName evidence="4">Phospholipase D</fullName>
    </recommendedName>
    <alternativeName>
        <fullName evidence="9">Choline phosphatase</fullName>
    </alternativeName>
</protein>
<evidence type="ECO:0000256" key="3">
    <source>
        <dbReference type="ARBA" id="ARBA00004613"/>
    </source>
</evidence>
<dbReference type="AlphaFoldDB" id="A0A964T2Z8"/>
<evidence type="ECO:0000256" key="2">
    <source>
        <dbReference type="ARBA" id="ARBA00003145"/>
    </source>
</evidence>
<dbReference type="InterPro" id="IPR015679">
    <property type="entry name" value="PLipase_D_fam"/>
</dbReference>
<accession>A0A964T2Z8</accession>
<comment type="function">
    <text evidence="2">Could be a virulence factor.</text>
</comment>
<dbReference type="CDD" id="cd09140">
    <property type="entry name" value="PLDc_vPLD1_2_like_bac_1"/>
    <property type="match status" value="1"/>
</dbReference>
<dbReference type="GO" id="GO:0005576">
    <property type="term" value="C:extracellular region"/>
    <property type="evidence" value="ECO:0007669"/>
    <property type="project" value="UniProtKB-SubCell"/>
</dbReference>
<organism evidence="11 12">
    <name type="scientific">Propylenella binzhouense</name>
    <dbReference type="NCBI Taxonomy" id="2555902"/>
    <lineage>
        <taxon>Bacteria</taxon>
        <taxon>Pseudomonadati</taxon>
        <taxon>Pseudomonadota</taxon>
        <taxon>Alphaproteobacteria</taxon>
        <taxon>Hyphomicrobiales</taxon>
        <taxon>Propylenellaceae</taxon>
        <taxon>Propylenella</taxon>
    </lineage>
</organism>
<dbReference type="InterPro" id="IPR001736">
    <property type="entry name" value="PLipase_D/transphosphatidylase"/>
</dbReference>
<keyword evidence="12" id="KW-1185">Reference proteome</keyword>
<dbReference type="PANTHER" id="PTHR18896:SF76">
    <property type="entry name" value="PHOSPHOLIPASE"/>
    <property type="match status" value="1"/>
</dbReference>
<keyword evidence="6" id="KW-0677">Repeat</keyword>
<reference evidence="11" key="1">
    <citation type="submission" date="2019-03" db="EMBL/GenBank/DDBJ databases">
        <title>Afifella sp. nov., isolated from activated sludge.</title>
        <authorList>
            <person name="Li Q."/>
            <person name="Liu Y."/>
        </authorList>
    </citation>
    <scope>NUCLEOTIDE SEQUENCE</scope>
    <source>
        <strain evidence="11">L72</strain>
    </source>
</reference>
<dbReference type="PROSITE" id="PS50035">
    <property type="entry name" value="PLD"/>
    <property type="match status" value="2"/>
</dbReference>
<feature type="domain" description="PLD phosphodiesterase" evidence="10">
    <location>
        <begin position="133"/>
        <end position="160"/>
    </location>
</feature>
<evidence type="ECO:0000313" key="12">
    <source>
        <dbReference type="Proteomes" id="UP000773614"/>
    </source>
</evidence>
<dbReference type="Gene3D" id="3.30.870.10">
    <property type="entry name" value="Endonuclease Chain A"/>
    <property type="match status" value="2"/>
</dbReference>
<evidence type="ECO:0000256" key="7">
    <source>
        <dbReference type="ARBA" id="ARBA00022801"/>
    </source>
</evidence>
<evidence type="ECO:0000256" key="1">
    <source>
        <dbReference type="ARBA" id="ARBA00000798"/>
    </source>
</evidence>
<evidence type="ECO:0000313" key="11">
    <source>
        <dbReference type="EMBL" id="MYZ46602.1"/>
    </source>
</evidence>
<dbReference type="EMBL" id="SPKJ01000004">
    <property type="protein sequence ID" value="MYZ46602.1"/>
    <property type="molecule type" value="Genomic_DNA"/>
</dbReference>
<dbReference type="InterPro" id="IPR025202">
    <property type="entry name" value="PLD-like_dom"/>
</dbReference>
<proteinExistence type="predicted"/>
<comment type="subcellular location">
    <subcellularLocation>
        <location evidence="3">Secreted</location>
    </subcellularLocation>
</comment>
<sequence length="494" mass="54966">MLQAGAEGPLLRTGDTCWRIERARRLAVIVDAADYFATVRRAVLKARYSVLFIGWDFDTRITLDRPGNGSPTPNTLGKFLKWVVRQRPELQIHVLRWDVGALHALGRGSTPLVILDWMIDKRIHFKLDGAHPAGAAHHQKIVVIDDALAFCGGIDMTADRWDTRAHLDDDPNRVRPTTHRRYGPWHDVSTAVDGDAARALGQLARERWRCATGEELEPPPPTGSAWPDGLDPSFRDVDVAISRTAPEYGDRPAVHEIEALYMAAIAAARKTLYIESQYFASRKIAEAMSRRLRESNGPEIIVVNPETADGWLEEEVMGSSRARLLRLIREADRHRRFRLYTPVTSGGAPIYVHAKVMVVDDRLLRVGSSNLNNRSLGFDTECDLSVEALPGAQRGVALSRSIVGLRNDLLAEHLGVPNAVIEEQIRAAGGSVIRAIEALRSDGKSLRPFQPPALNDVEATVLGENQLLDPERPASRWRSLRRGLRRALSTLRPK</sequence>
<keyword evidence="5" id="KW-0964">Secreted</keyword>
<evidence type="ECO:0000256" key="9">
    <source>
        <dbReference type="ARBA" id="ARBA00029594"/>
    </source>
</evidence>
<dbReference type="SUPFAM" id="SSF56024">
    <property type="entry name" value="Phospholipase D/nuclease"/>
    <property type="match status" value="2"/>
</dbReference>
<dbReference type="Proteomes" id="UP000773614">
    <property type="component" value="Unassembled WGS sequence"/>
</dbReference>
<name>A0A964T2Z8_9HYPH</name>